<evidence type="ECO:0000313" key="2">
    <source>
        <dbReference type="EMBL" id="VDK50188.1"/>
    </source>
</evidence>
<protein>
    <submittedName>
        <fullName evidence="4">I-set domain-containing protein</fullName>
    </submittedName>
</protein>
<organism evidence="4">
    <name type="scientific">Anisakis simplex</name>
    <name type="common">Herring worm</name>
    <dbReference type="NCBI Taxonomy" id="6269"/>
    <lineage>
        <taxon>Eukaryota</taxon>
        <taxon>Metazoa</taxon>
        <taxon>Ecdysozoa</taxon>
        <taxon>Nematoda</taxon>
        <taxon>Chromadorea</taxon>
        <taxon>Rhabditida</taxon>
        <taxon>Spirurina</taxon>
        <taxon>Ascaridomorpha</taxon>
        <taxon>Ascaridoidea</taxon>
        <taxon>Anisakidae</taxon>
        <taxon>Anisakis</taxon>
        <taxon>Anisakis simplex complex</taxon>
    </lineage>
</organism>
<evidence type="ECO:0000313" key="4">
    <source>
        <dbReference type="WBParaSite" id="ASIM_0001419801-mRNA-1"/>
    </source>
</evidence>
<accession>A0A0M3K071</accession>
<keyword evidence="3" id="KW-1185">Reference proteome</keyword>
<dbReference type="WBParaSite" id="ASIM_0001419801-mRNA-1">
    <property type="protein sequence ID" value="ASIM_0001419801-mRNA-1"/>
    <property type="gene ID" value="ASIM_0001419801"/>
</dbReference>
<name>A0A0M3K071_ANISI</name>
<sequence length="125" mass="14206">MRGDKKCNERETFFRISTVLNAELLHGCIAKLLRIAVAILLTNDYSQEKKNLHGHCRPAPTAQWVDNRGVVISGKSPHYKIETSENQSVLIISRVHADNKGNYALRVKNRSGEDRCDIPIQVRIR</sequence>
<dbReference type="SUPFAM" id="SSF48726">
    <property type="entry name" value="Immunoglobulin"/>
    <property type="match status" value="1"/>
</dbReference>
<dbReference type="Gene3D" id="2.60.40.10">
    <property type="entry name" value="Immunoglobulins"/>
    <property type="match status" value="1"/>
</dbReference>
<dbReference type="Proteomes" id="UP000267096">
    <property type="component" value="Unassembled WGS sequence"/>
</dbReference>
<dbReference type="InterPro" id="IPR013098">
    <property type="entry name" value="Ig_I-set"/>
</dbReference>
<reference evidence="2 3" key="2">
    <citation type="submission" date="2018-11" db="EMBL/GenBank/DDBJ databases">
        <authorList>
            <consortium name="Pathogen Informatics"/>
        </authorList>
    </citation>
    <scope>NUCLEOTIDE SEQUENCE [LARGE SCALE GENOMIC DNA]</scope>
</reference>
<reference evidence="4" key="1">
    <citation type="submission" date="2017-02" db="UniProtKB">
        <authorList>
            <consortium name="WormBaseParasite"/>
        </authorList>
    </citation>
    <scope>IDENTIFICATION</scope>
</reference>
<dbReference type="Pfam" id="PF07679">
    <property type="entry name" value="I-set"/>
    <property type="match status" value="1"/>
</dbReference>
<evidence type="ECO:0000313" key="3">
    <source>
        <dbReference type="Proteomes" id="UP000267096"/>
    </source>
</evidence>
<dbReference type="AlphaFoldDB" id="A0A0M3K071"/>
<dbReference type="OrthoDB" id="5970915at2759"/>
<dbReference type="EMBL" id="UYRR01031451">
    <property type="protein sequence ID" value="VDK50188.1"/>
    <property type="molecule type" value="Genomic_DNA"/>
</dbReference>
<dbReference type="InterPro" id="IPR036179">
    <property type="entry name" value="Ig-like_dom_sf"/>
</dbReference>
<proteinExistence type="predicted"/>
<gene>
    <name evidence="2" type="ORF">ASIM_LOCUS13626</name>
</gene>
<feature type="domain" description="Immunoglobulin I-set" evidence="1">
    <location>
        <begin position="57"/>
        <end position="122"/>
    </location>
</feature>
<dbReference type="InterPro" id="IPR013783">
    <property type="entry name" value="Ig-like_fold"/>
</dbReference>
<evidence type="ECO:0000259" key="1">
    <source>
        <dbReference type="Pfam" id="PF07679"/>
    </source>
</evidence>